<organism evidence="8 9">
    <name type="scientific">Mytilus coruscus</name>
    <name type="common">Sea mussel</name>
    <dbReference type="NCBI Taxonomy" id="42192"/>
    <lineage>
        <taxon>Eukaryota</taxon>
        <taxon>Metazoa</taxon>
        <taxon>Spiralia</taxon>
        <taxon>Lophotrochozoa</taxon>
        <taxon>Mollusca</taxon>
        <taxon>Bivalvia</taxon>
        <taxon>Autobranchia</taxon>
        <taxon>Pteriomorphia</taxon>
        <taxon>Mytilida</taxon>
        <taxon>Mytiloidea</taxon>
        <taxon>Mytilidae</taxon>
        <taxon>Mytilinae</taxon>
        <taxon>Mytilus</taxon>
    </lineage>
</organism>
<dbReference type="SUPFAM" id="SSF57924">
    <property type="entry name" value="Inhibitor of apoptosis (IAP) repeat"/>
    <property type="match status" value="2"/>
</dbReference>
<dbReference type="Pfam" id="PF00653">
    <property type="entry name" value="BIR"/>
    <property type="match status" value="2"/>
</dbReference>
<dbReference type="OrthoDB" id="2289278at2759"/>
<keyword evidence="4" id="KW-0072">Autophagy</keyword>
<dbReference type="PANTHER" id="PTHR31334:SF1">
    <property type="entry name" value="GUANINE NUCLEOTIDE EXCHANGE PROTEIN SMCR8"/>
    <property type="match status" value="1"/>
</dbReference>
<accession>A0A6J8E652</accession>
<dbReference type="GO" id="GO:0005085">
    <property type="term" value="F:guanyl-nucleotide exchange factor activity"/>
    <property type="evidence" value="ECO:0007669"/>
    <property type="project" value="UniProtKB-KW"/>
</dbReference>
<evidence type="ECO:0000256" key="5">
    <source>
        <dbReference type="ARBA" id="ARBA00038137"/>
    </source>
</evidence>
<feature type="compositionally biased region" description="Basic and acidic residues" evidence="6">
    <location>
        <begin position="784"/>
        <end position="793"/>
    </location>
</feature>
<dbReference type="GO" id="GO:0005096">
    <property type="term" value="F:GTPase activator activity"/>
    <property type="evidence" value="ECO:0007669"/>
    <property type="project" value="InterPro"/>
</dbReference>
<dbReference type="Proteomes" id="UP000507470">
    <property type="component" value="Unassembled WGS sequence"/>
</dbReference>
<dbReference type="InterPro" id="IPR037521">
    <property type="entry name" value="FLCN/SMCR8_DENN"/>
</dbReference>
<gene>
    <name evidence="8" type="ORF">MCOR_48238</name>
</gene>
<dbReference type="PROSITE" id="PS50143">
    <property type="entry name" value="BIR_REPEAT_2"/>
    <property type="match status" value="2"/>
</dbReference>
<evidence type="ECO:0000256" key="1">
    <source>
        <dbReference type="ARBA" id="ARBA00004496"/>
    </source>
</evidence>
<dbReference type="GO" id="GO:0006914">
    <property type="term" value="P:autophagy"/>
    <property type="evidence" value="ECO:0007669"/>
    <property type="project" value="UniProtKB-KW"/>
</dbReference>
<feature type="region of interest" description="Disordered" evidence="6">
    <location>
        <begin position="769"/>
        <end position="793"/>
    </location>
</feature>
<evidence type="ECO:0000256" key="2">
    <source>
        <dbReference type="ARBA" id="ARBA00022490"/>
    </source>
</evidence>
<dbReference type="GO" id="GO:0005737">
    <property type="term" value="C:cytoplasm"/>
    <property type="evidence" value="ECO:0007669"/>
    <property type="project" value="UniProtKB-SubCell"/>
</dbReference>
<keyword evidence="3" id="KW-0344">Guanine-nucleotide releasing factor</keyword>
<evidence type="ECO:0000313" key="8">
    <source>
        <dbReference type="EMBL" id="CAC5415548.1"/>
    </source>
</evidence>
<dbReference type="SMART" id="SM00238">
    <property type="entry name" value="BIR"/>
    <property type="match status" value="2"/>
</dbReference>
<protein>
    <submittedName>
        <fullName evidence="8">BIRC2_3</fullName>
    </submittedName>
</protein>
<dbReference type="PANTHER" id="PTHR31334">
    <property type="entry name" value="SMITH-MAGENIS SYNDROME REGION GENE 8 PROTEIN"/>
    <property type="match status" value="1"/>
</dbReference>
<keyword evidence="2" id="KW-0963">Cytoplasm</keyword>
<proteinExistence type="inferred from homology"/>
<dbReference type="GO" id="GO:0032045">
    <property type="term" value="C:guanyl-nucleotide exchange factor complex"/>
    <property type="evidence" value="ECO:0007669"/>
    <property type="project" value="TreeGrafter"/>
</dbReference>
<evidence type="ECO:0000256" key="6">
    <source>
        <dbReference type="SAM" id="MobiDB-lite"/>
    </source>
</evidence>
<dbReference type="InterPro" id="IPR001370">
    <property type="entry name" value="BIR_rpt"/>
</dbReference>
<name>A0A6J8E652_MYTCO</name>
<reference evidence="8 9" key="1">
    <citation type="submission" date="2020-06" db="EMBL/GenBank/DDBJ databases">
        <authorList>
            <person name="Li R."/>
            <person name="Bekaert M."/>
        </authorList>
    </citation>
    <scope>NUCLEOTIDE SEQUENCE [LARGE SCALE GENOMIC DNA]</scope>
    <source>
        <strain evidence="9">wild</strain>
    </source>
</reference>
<comment type="subcellular location">
    <subcellularLocation>
        <location evidence="1">Cytoplasm</location>
    </subcellularLocation>
</comment>
<dbReference type="Gene3D" id="1.10.1170.10">
    <property type="entry name" value="Inhibitor Of Apoptosis Protein (2mihbC-IAP-1), Chain A"/>
    <property type="match status" value="2"/>
</dbReference>
<evidence type="ECO:0000256" key="3">
    <source>
        <dbReference type="ARBA" id="ARBA00022658"/>
    </source>
</evidence>
<feature type="domain" description="UDENN FLCN/SMCR8-type" evidence="7">
    <location>
        <begin position="332"/>
        <end position="1415"/>
    </location>
</feature>
<evidence type="ECO:0000256" key="4">
    <source>
        <dbReference type="ARBA" id="ARBA00023006"/>
    </source>
</evidence>
<evidence type="ECO:0000259" key="7">
    <source>
        <dbReference type="PROSITE" id="PS51834"/>
    </source>
</evidence>
<sequence>MDHPRNRLAPLRNESKLRRETFQNGWPPDKSFLSIDELVNQGFYFLGPGNGDRVQCVYCAGILSNWEPNDNILTEHKRNFPQCPMMKSPYKMAAYRDLSTRKASFTGWPPQMRQKPDDLAEAGLFYLGQGDKAKCFWCGGMLSEWEANDIPIVEHAKSFPQCQWLMASKGKEFVERIQQHVQQGIPVQNVSMDQTVASASSLAHAASPVSSAQLEAVLMGFDQLTVSEAMKTLGNPAEINLESLVQAILEVQSSQASGNTNMVNNLDVGALTLQNREMRDRTICKICGQRQTILSITRNPALLHPITVITISHVWGRHCLHGRLPNPWHRQPDITQLDTDIIVIAEFSELEGPKPVITIPNDRDIHFNINDFTVRIMSVDLGSSGQQGFNMPEDSQVMMSDTKENVYAFVHHFFLLDKQARGYSRPFAISYVTPDQRKLLNFYEEISCNFKKVHHFFLLDKQARGYSRPFAISYVTPDQRKLLNFYEEISCNFKKIARYLKYGNKLVFKNDLDKFMMDLQYTKDQMVNRYRTTIQPGQTDQDNKLLQSLKILESQISEVQGVLSQLNPTLNDKRLEQRFSKIEERAQAYKGKPKHDNLSLCDWDSIETPENQIQFLSLGSAADTDNLLFFETNHYKPKLVEISKGRKFDLHLRGLHELCSWGAKEGLQKLRHIYQYFKQDIAGLQMEKRDLSLLDPPAGLVTFGNKFIGSNFMTNIDKICISTCCFMRVPGTRNKMESWNMLGHSWSRTNSLGSFQLVGSFDSFRSSMTPPKDLSLPDSNRSSLQDEHPASVDPLEKTLSNEIQGLEKTSSNEIQVLLEKTVSNEIQGLEKTLPNEIQGLEKNLSIEIQGLENINATQGILSDMGKEDLEETLCPNKDGSIQNTVNIDRNEKPKDMTTDSLEEIDNHKASINVVEVDFEDRESSTTDSLEEIDNHEASINVVEVDFEDIHERERSTTIVNEAAQDNDTSDEIQRSIENSCSSNYSMSEQRDRLKTLTNVDVVLSKKPEKDKKTDRDITFINEENETASDLSNLSENIRKNESVNNINTESMINLYIESVNNGMDESTKNRIGELTNNRIDKSTRNELAESAEIGNAEFANVGNTDEKKEVGKKFADIKAIENLGQMITKGHLDCDSCPHGDVDSSSGVSSCSGCPSKVSQSLQSEDEITVQQKEDISRRGSKTEMEQCCKTDLFRFSTQSETLAPGFGITKILQTYNHIQNVIYSMLTGRTVVVIGSSHYEEEVKNLVTALKLFLPGCHRCQTSCMQWSSKAIAVTDLTDIKLIGICRHEKKSVDRMVPKAVQKYITLFDVERRIIISPVYQGSLITTILSRKKSFKTEEGYIQFIKVSLCEFSSKAFIFFHSFCLGTVGTLTSNRGSIVSESDSAKKTATAFLSKLGIQDCDIDIMEVMIRLDNLSRSYSSIGQKVVTMKDTADWDSTKAFYQKYTSMPATQIIIRRFA</sequence>
<dbReference type="PROSITE" id="PS51834">
    <property type="entry name" value="DENN_FLCN_SMCR8"/>
    <property type="match status" value="1"/>
</dbReference>
<dbReference type="PROSITE" id="PS01282">
    <property type="entry name" value="BIR_REPEAT_1"/>
    <property type="match status" value="1"/>
</dbReference>
<dbReference type="CDD" id="cd00022">
    <property type="entry name" value="BIR"/>
    <property type="match status" value="2"/>
</dbReference>
<dbReference type="InterPro" id="IPR037520">
    <property type="entry name" value="Folliculin/SMCR8_longin"/>
</dbReference>
<dbReference type="EMBL" id="CACVKT020008448">
    <property type="protein sequence ID" value="CAC5415548.1"/>
    <property type="molecule type" value="Genomic_DNA"/>
</dbReference>
<comment type="similarity">
    <text evidence="5">Belongs to the SMCR8 family.</text>
</comment>
<keyword evidence="9" id="KW-1185">Reference proteome</keyword>
<evidence type="ECO:0000313" key="9">
    <source>
        <dbReference type="Proteomes" id="UP000507470"/>
    </source>
</evidence>
<dbReference type="Pfam" id="PF11704">
    <property type="entry name" value="Folliculin"/>
    <property type="match status" value="1"/>
</dbReference>